<dbReference type="CDD" id="cd04242">
    <property type="entry name" value="AAK_G5K_ProB"/>
    <property type="match status" value="1"/>
</dbReference>
<dbReference type="PIRSF" id="PIRSF000729">
    <property type="entry name" value="GK"/>
    <property type="match status" value="1"/>
</dbReference>
<feature type="binding site" evidence="8">
    <location>
        <position position="157"/>
    </location>
    <ligand>
        <name>substrate</name>
    </ligand>
</feature>
<dbReference type="EC" id="2.7.2.11" evidence="8"/>
<comment type="pathway">
    <text evidence="8">Amino-acid biosynthesis; L-proline biosynthesis; L-glutamate 5-semialdehyde from L-glutamate: step 1/2.</text>
</comment>
<keyword evidence="5 8" id="KW-0547">Nucleotide-binding</keyword>
<evidence type="ECO:0000256" key="2">
    <source>
        <dbReference type="ARBA" id="ARBA00022605"/>
    </source>
</evidence>
<dbReference type="PROSITE" id="PS00902">
    <property type="entry name" value="GLUTAMATE_5_KINASE"/>
    <property type="match status" value="1"/>
</dbReference>
<evidence type="ECO:0000256" key="5">
    <source>
        <dbReference type="ARBA" id="ARBA00022741"/>
    </source>
</evidence>
<evidence type="ECO:0000313" key="10">
    <source>
        <dbReference type="EMBL" id="MDT2537483.1"/>
    </source>
</evidence>
<evidence type="ECO:0000256" key="1">
    <source>
        <dbReference type="ARBA" id="ARBA00022490"/>
    </source>
</evidence>
<keyword evidence="6 8" id="KW-0418">Kinase</keyword>
<dbReference type="InterPro" id="IPR005715">
    <property type="entry name" value="Glu_5kinase/COase_Synthase"/>
</dbReference>
<comment type="caution">
    <text evidence="10">The sequence shown here is derived from an EMBL/GenBank/DDBJ whole genome shotgun (WGS) entry which is preliminary data.</text>
</comment>
<keyword evidence="2 8" id="KW-0028">Amino-acid biosynthesis</keyword>
<dbReference type="PANTHER" id="PTHR43654">
    <property type="entry name" value="GLUTAMATE 5-KINASE"/>
    <property type="match status" value="1"/>
</dbReference>
<dbReference type="InterPro" id="IPR019797">
    <property type="entry name" value="Glutamate_5-kinase_CS"/>
</dbReference>
<dbReference type="GO" id="GO:0005829">
    <property type="term" value="C:cytosol"/>
    <property type="evidence" value="ECO:0007669"/>
    <property type="project" value="TreeGrafter"/>
</dbReference>
<feature type="binding site" evidence="8">
    <location>
        <begin position="219"/>
        <end position="225"/>
    </location>
    <ligand>
        <name>ATP</name>
        <dbReference type="ChEBI" id="CHEBI:30616"/>
    </ligand>
</feature>
<dbReference type="RefSeq" id="WP_010746685.1">
    <property type="nucleotide sequence ID" value="NZ_BAAAXM010000009.1"/>
</dbReference>
<dbReference type="EMBL" id="JARPXM010000003">
    <property type="protein sequence ID" value="MDT2537483.1"/>
    <property type="molecule type" value="Genomic_DNA"/>
</dbReference>
<evidence type="ECO:0000256" key="8">
    <source>
        <dbReference type="HAMAP-Rule" id="MF_00456"/>
    </source>
</evidence>
<feature type="binding site" evidence="8">
    <location>
        <begin position="177"/>
        <end position="178"/>
    </location>
    <ligand>
        <name>ATP</name>
        <dbReference type="ChEBI" id="CHEBI:30616"/>
    </ligand>
</feature>
<evidence type="ECO:0000256" key="7">
    <source>
        <dbReference type="ARBA" id="ARBA00022840"/>
    </source>
</evidence>
<dbReference type="InterPro" id="IPR001048">
    <property type="entry name" value="Asp/Glu/Uridylate_kinase"/>
</dbReference>
<evidence type="ECO:0000256" key="4">
    <source>
        <dbReference type="ARBA" id="ARBA00022679"/>
    </source>
</evidence>
<dbReference type="InterPro" id="IPR041739">
    <property type="entry name" value="G5K_ProB"/>
</dbReference>
<feature type="domain" description="Aspartate/glutamate/uridylate kinase" evidence="9">
    <location>
        <begin position="9"/>
        <end position="235"/>
    </location>
</feature>
<dbReference type="GO" id="GO:0004349">
    <property type="term" value="F:glutamate 5-kinase activity"/>
    <property type="evidence" value="ECO:0007669"/>
    <property type="project" value="UniProtKB-UniRule"/>
</dbReference>
<comment type="function">
    <text evidence="8">Catalyzes the transfer of a phosphate group to glutamate to form L-glutamate 5-phosphate.</text>
</comment>
<dbReference type="PRINTS" id="PR00474">
    <property type="entry name" value="GLU5KINASE"/>
</dbReference>
<dbReference type="InterPro" id="IPR001057">
    <property type="entry name" value="Glu/AcGlu_kinase"/>
</dbReference>
<dbReference type="NCBIfam" id="TIGR01027">
    <property type="entry name" value="proB"/>
    <property type="match status" value="1"/>
</dbReference>
<feature type="binding site" evidence="8">
    <location>
        <position position="141"/>
    </location>
    <ligand>
        <name>substrate</name>
    </ligand>
</feature>
<dbReference type="Gene3D" id="3.40.1160.10">
    <property type="entry name" value="Acetylglutamate kinase-like"/>
    <property type="match status" value="1"/>
</dbReference>
<organism evidence="10 11">
    <name type="scientific">Enterococcus raffinosus</name>
    <dbReference type="NCBI Taxonomy" id="71452"/>
    <lineage>
        <taxon>Bacteria</taxon>
        <taxon>Bacillati</taxon>
        <taxon>Bacillota</taxon>
        <taxon>Bacilli</taxon>
        <taxon>Lactobacillales</taxon>
        <taxon>Enterococcaceae</taxon>
        <taxon>Enterococcus</taxon>
    </lineage>
</organism>
<accession>A0AAW8STV1</accession>
<dbReference type="AlphaFoldDB" id="A0AAW8STV1"/>
<feature type="binding site" evidence="8">
    <location>
        <position position="54"/>
    </location>
    <ligand>
        <name>substrate</name>
    </ligand>
</feature>
<dbReference type="Proteomes" id="UP001249240">
    <property type="component" value="Unassembled WGS sequence"/>
</dbReference>
<keyword evidence="4 8" id="KW-0808">Transferase</keyword>
<protein>
    <recommendedName>
        <fullName evidence="8">Glutamate 5-kinase</fullName>
        <ecNumber evidence="8">2.7.2.11</ecNumber>
    </recommendedName>
    <alternativeName>
        <fullName evidence="8">Gamma-glutamyl kinase</fullName>
        <shortName evidence="8">GK</shortName>
    </alternativeName>
</protein>
<dbReference type="PANTHER" id="PTHR43654:SF1">
    <property type="entry name" value="ISOPENTENYL PHOSPHATE KINASE"/>
    <property type="match status" value="1"/>
</dbReference>
<dbReference type="GO" id="GO:0005524">
    <property type="term" value="F:ATP binding"/>
    <property type="evidence" value="ECO:0007669"/>
    <property type="project" value="UniProtKB-KW"/>
</dbReference>
<dbReference type="HAMAP" id="MF_00456">
    <property type="entry name" value="ProB"/>
    <property type="match status" value="1"/>
</dbReference>
<keyword evidence="7 8" id="KW-0067">ATP-binding</keyword>
<name>A0AAW8STV1_9ENTE</name>
<dbReference type="GO" id="GO:0055129">
    <property type="term" value="P:L-proline biosynthetic process"/>
    <property type="evidence" value="ECO:0007669"/>
    <property type="project" value="UniProtKB-UniRule"/>
</dbReference>
<dbReference type="InterPro" id="IPR011529">
    <property type="entry name" value="Glu_5kinase"/>
</dbReference>
<gene>
    <name evidence="8 10" type="primary">proB</name>
    <name evidence="10" type="ORF">P7D78_05055</name>
</gene>
<comment type="subcellular location">
    <subcellularLocation>
        <location evidence="8">Cytoplasm</location>
    </subcellularLocation>
</comment>
<keyword evidence="3 8" id="KW-0641">Proline biosynthesis</keyword>
<comment type="similarity">
    <text evidence="8">Belongs to the glutamate 5-kinase family.</text>
</comment>
<evidence type="ECO:0000259" key="9">
    <source>
        <dbReference type="Pfam" id="PF00696"/>
    </source>
</evidence>
<evidence type="ECO:0000313" key="11">
    <source>
        <dbReference type="Proteomes" id="UP001249240"/>
    </source>
</evidence>
<dbReference type="SUPFAM" id="SSF53633">
    <property type="entry name" value="Carbamate kinase-like"/>
    <property type="match status" value="1"/>
</dbReference>
<feature type="binding site" evidence="8">
    <location>
        <position position="14"/>
    </location>
    <ligand>
        <name>ATP</name>
        <dbReference type="ChEBI" id="CHEBI:30616"/>
    </ligand>
</feature>
<evidence type="ECO:0000256" key="6">
    <source>
        <dbReference type="ARBA" id="ARBA00022777"/>
    </source>
</evidence>
<proteinExistence type="inferred from homology"/>
<dbReference type="FunFam" id="3.40.1160.10:FF:000018">
    <property type="entry name" value="Glutamate 5-kinase"/>
    <property type="match status" value="1"/>
</dbReference>
<dbReference type="Pfam" id="PF00696">
    <property type="entry name" value="AA_kinase"/>
    <property type="match status" value="1"/>
</dbReference>
<sequence length="269" mass="29542">MREFLKSVNRIVVKIGTSSLIHPNGKINLDGIDQLAFVLTDLRNQGKEILLVSSGAIGVGMDKLHIPERPREIPVQQAVAAVGQSELMHIYNQRFLGYSQQTAQVLLTRDVVDFPESRKNVINTLEQLLSMGIVPIINENDTVAVDEMDHTRRFGDNDELSAIVVQLMDADLLIMLSDIDGFYSDNPSKNKQAILYSTISTINQTLMDQAGGKGSRFGTGGMVSKLKAAQRILDVKSAMVLANGKPPRIIFDILAGVEVGTLFKEGQHE</sequence>
<keyword evidence="1 8" id="KW-0963">Cytoplasm</keyword>
<evidence type="ECO:0000256" key="3">
    <source>
        <dbReference type="ARBA" id="ARBA00022650"/>
    </source>
</evidence>
<reference evidence="10" key="1">
    <citation type="submission" date="2023-03" db="EMBL/GenBank/DDBJ databases">
        <authorList>
            <person name="Shen W."/>
            <person name="Cai J."/>
        </authorList>
    </citation>
    <scope>NUCLEOTIDE SEQUENCE</scope>
    <source>
        <strain evidence="10">B646-2</strain>
    </source>
</reference>
<comment type="catalytic activity">
    <reaction evidence="8">
        <text>L-glutamate + ATP = L-glutamyl 5-phosphate + ADP</text>
        <dbReference type="Rhea" id="RHEA:14877"/>
        <dbReference type="ChEBI" id="CHEBI:29985"/>
        <dbReference type="ChEBI" id="CHEBI:30616"/>
        <dbReference type="ChEBI" id="CHEBI:58274"/>
        <dbReference type="ChEBI" id="CHEBI:456216"/>
        <dbReference type="EC" id="2.7.2.11"/>
    </reaction>
</comment>
<dbReference type="InterPro" id="IPR036393">
    <property type="entry name" value="AceGlu_kinase-like_sf"/>
</dbReference>